<dbReference type="SMART" id="SM00929">
    <property type="entry name" value="NADH-G_4Fe-4S_3"/>
    <property type="match status" value="1"/>
</dbReference>
<dbReference type="GO" id="GO:0042773">
    <property type="term" value="P:ATP synthesis coupled electron transport"/>
    <property type="evidence" value="ECO:0007669"/>
    <property type="project" value="InterPro"/>
</dbReference>
<dbReference type="PROSITE" id="PS00643">
    <property type="entry name" value="COMPLEX1_75K_3"/>
    <property type="match status" value="1"/>
</dbReference>
<evidence type="ECO:0000256" key="9">
    <source>
        <dbReference type="ARBA" id="ARBA00034078"/>
    </source>
</evidence>
<evidence type="ECO:0000256" key="8">
    <source>
        <dbReference type="ARBA" id="ARBA00023027"/>
    </source>
</evidence>
<evidence type="ECO:0000259" key="13">
    <source>
        <dbReference type="PROSITE" id="PS51839"/>
    </source>
</evidence>
<comment type="cofactor">
    <cofactor evidence="1">
        <name>[4Fe-4S] cluster</name>
        <dbReference type="ChEBI" id="CHEBI:49883"/>
    </cofactor>
</comment>
<evidence type="ECO:0000313" key="14">
    <source>
        <dbReference type="EMBL" id="BAU71478.1"/>
    </source>
</evidence>
<evidence type="ECO:0000259" key="11">
    <source>
        <dbReference type="PROSITE" id="PS51085"/>
    </source>
</evidence>
<dbReference type="NCBIfam" id="TIGR01973">
    <property type="entry name" value="NuoG"/>
    <property type="match status" value="1"/>
</dbReference>
<accession>A0A146I7Z1</accession>
<dbReference type="Pfam" id="PF22151">
    <property type="entry name" value="Fer4_NDSU1"/>
    <property type="match status" value="1"/>
</dbReference>
<dbReference type="InterPro" id="IPR054351">
    <property type="entry name" value="NADH_UbQ_OxRdtase_ferredoxin"/>
</dbReference>
<evidence type="ECO:0000259" key="12">
    <source>
        <dbReference type="PROSITE" id="PS51669"/>
    </source>
</evidence>
<dbReference type="GO" id="GO:0008137">
    <property type="term" value="F:NADH dehydrogenase (ubiquinone) activity"/>
    <property type="evidence" value="ECO:0007669"/>
    <property type="project" value="InterPro"/>
</dbReference>
<dbReference type="InterPro" id="IPR006963">
    <property type="entry name" value="Mopterin_OxRdtase_4Fe-4S_dom"/>
</dbReference>
<keyword evidence="6" id="KW-0408">Iron</keyword>
<comment type="cofactor">
    <cofactor evidence="9">
        <name>[2Fe-2S] cluster</name>
        <dbReference type="ChEBI" id="CHEBI:190135"/>
    </cofactor>
</comment>
<keyword evidence="3" id="KW-0004">4Fe-4S</keyword>
<dbReference type="EMBL" id="AP015014">
    <property type="protein sequence ID" value="BAU71478.1"/>
    <property type="molecule type" value="Genomic_DNA"/>
</dbReference>
<organism evidence="14">
    <name type="scientific">Diphylleia rotans</name>
    <dbReference type="NCBI Taxonomy" id="190327"/>
    <lineage>
        <taxon>Eukaryota</taxon>
        <taxon>CRuMs</taxon>
        <taxon>Collodictyonidae</taxon>
        <taxon>Diphylleia</taxon>
    </lineage>
</organism>
<dbReference type="PROSITE" id="PS51839">
    <property type="entry name" value="4FE4S_HC3"/>
    <property type="match status" value="1"/>
</dbReference>
<dbReference type="FunFam" id="3.10.20.740:FF:000001">
    <property type="entry name" value="NADH-quinone oxidoreductase subunit G"/>
    <property type="match status" value="1"/>
</dbReference>
<dbReference type="PROSITE" id="PS00642">
    <property type="entry name" value="COMPLEX1_75K_2"/>
    <property type="match status" value="1"/>
</dbReference>
<dbReference type="InterPro" id="IPR010228">
    <property type="entry name" value="NADH_UbQ_OxRdtase_Gsu"/>
</dbReference>
<dbReference type="Gene3D" id="3.30.200.210">
    <property type="match status" value="1"/>
</dbReference>
<keyword evidence="8" id="KW-0520">NAD</keyword>
<sequence>MINIIIDGKEYRAKPGLTILQACASIGITIPRFCYHERLSIAGNCRMCLVEITKSPKPVASCALQIDNGMIIKTNSDLVKKAREGVMELLLANHPLDCPICDQGGECDLQDQTMVYGSDRGRFKEDKRVVEDKNLGPFIKTIMTRCIHCTRCIRFANEIAGVPLLGLTGRGGSMEVGTYVEKTLDSELSGNVIDLCPVGALTSKPFAFTARNWELRSVNSIDVTDPMGSNIRIDHRGGKVFRIIPRLNEEINEEWITDKIRFLYDSFYKQRLNKPLIRNHNGRLTPTNWQNAFEVITTELKGISSLVPFSFKIGPLVEVEQLLVFKDLLTKLGIKVGHNQNFDFRSDYTLGYGIKNLEQNDVVLLIGSASSIPLLNVRLKKSSSSLGRNVFLIGNYRDLTQPFKHLGNGPKSIFKILQGKDPFCRLLVKAKGVAILFGFNGPLKNMSAALKHLTYWIGKDRCSLVVAPIHQTMAKINGSEIGIDETKIRANTVDCGNNRKHIIFNLGNEMGLRSGHTKNSSGHTFNIYLGHHGSGQINSADVVLPGATFIEKNSTYLNIEGRTQETRLVNLPPDLAREDWKILKALSDVITSDYLSTAGDANSKGEIGDRSSSSKSMLASREFAVSPQLLDLGRLPQQDPVLLQKPYRPLKVQLRPFKRVPYLTDPLSQNSKNLCIAASTFKLGGPTS</sequence>
<dbReference type="AlphaFoldDB" id="A0A146I7Z1"/>
<evidence type="ECO:0000256" key="6">
    <source>
        <dbReference type="ARBA" id="ARBA00023004"/>
    </source>
</evidence>
<keyword evidence="7" id="KW-0411">Iron-sulfur</keyword>
<dbReference type="GO" id="GO:0016020">
    <property type="term" value="C:membrane"/>
    <property type="evidence" value="ECO:0007669"/>
    <property type="project" value="InterPro"/>
</dbReference>
<feature type="domain" description="4Fe-4S Mo/W bis-MGD-type" evidence="12">
    <location>
        <begin position="215"/>
        <end position="271"/>
    </location>
</feature>
<dbReference type="SUPFAM" id="SSF54292">
    <property type="entry name" value="2Fe-2S ferredoxin-like"/>
    <property type="match status" value="1"/>
</dbReference>
<dbReference type="Pfam" id="PF22117">
    <property type="entry name" value="Fer4_Nqo3"/>
    <property type="match status" value="1"/>
</dbReference>
<dbReference type="InterPro" id="IPR001041">
    <property type="entry name" value="2Fe-2S_ferredoxin-type"/>
</dbReference>
<dbReference type="Pfam" id="PF13510">
    <property type="entry name" value="Fer2_4"/>
    <property type="match status" value="1"/>
</dbReference>
<dbReference type="InterPro" id="IPR036010">
    <property type="entry name" value="2Fe-2S_ferredoxin-like_sf"/>
</dbReference>
<reference evidence="14" key="1">
    <citation type="submission" date="2015-10" db="EMBL/GenBank/DDBJ databases">
        <title>The mitochondrial genome of Diphylleia rotans.</title>
        <authorList>
            <person name="Kamikawa R."/>
            <person name="Roger A.J."/>
        </authorList>
    </citation>
    <scope>NUCLEOTIDE SEQUENCE</scope>
    <source>
        <strain evidence="14">NIES-3764</strain>
    </source>
</reference>
<feature type="domain" description="4Fe-4S His(Cys)3-ligated-type" evidence="13">
    <location>
        <begin position="78"/>
        <end position="117"/>
    </location>
</feature>
<evidence type="ECO:0000256" key="7">
    <source>
        <dbReference type="ARBA" id="ARBA00023014"/>
    </source>
</evidence>
<dbReference type="FunFam" id="3.30.70.20:FF:000002">
    <property type="entry name" value="NADH-ubiquinone oxidoreductase 75 kDa subunit"/>
    <property type="match status" value="1"/>
</dbReference>
<keyword evidence="14" id="KW-0496">Mitochondrion</keyword>
<proteinExistence type="inferred from homology"/>
<dbReference type="SUPFAM" id="SSF53706">
    <property type="entry name" value="Formate dehydrogenase/DMSO reductase, domains 1-3"/>
    <property type="match status" value="1"/>
</dbReference>
<geneLocation type="mitochondrion" evidence="14"/>
<dbReference type="InterPro" id="IPR050123">
    <property type="entry name" value="Prok_molybdopt-oxidoreductase"/>
</dbReference>
<name>A0A146I7Z1_9EUKA</name>
<evidence type="ECO:0000256" key="1">
    <source>
        <dbReference type="ARBA" id="ARBA00001966"/>
    </source>
</evidence>
<dbReference type="PROSITE" id="PS51085">
    <property type="entry name" value="2FE2S_FER_2"/>
    <property type="match status" value="1"/>
</dbReference>
<dbReference type="Pfam" id="PF00384">
    <property type="entry name" value="Molybdopterin"/>
    <property type="match status" value="1"/>
</dbReference>
<dbReference type="Gene3D" id="3.30.70.20">
    <property type="match status" value="1"/>
</dbReference>
<dbReference type="GO" id="GO:0051539">
    <property type="term" value="F:4 iron, 4 sulfur cluster binding"/>
    <property type="evidence" value="ECO:0007669"/>
    <property type="project" value="UniProtKB-KW"/>
</dbReference>
<dbReference type="RefSeq" id="YP_009245626.1">
    <property type="nucleotide sequence ID" value="NC_029886.1"/>
</dbReference>
<keyword evidence="4" id="KW-0479">Metal-binding</keyword>
<dbReference type="Pfam" id="PF10588">
    <property type="entry name" value="NADH-G_4Fe-4S_3"/>
    <property type="match status" value="1"/>
</dbReference>
<dbReference type="CDD" id="cd00207">
    <property type="entry name" value="fer2"/>
    <property type="match status" value="1"/>
</dbReference>
<dbReference type="GO" id="GO:0016651">
    <property type="term" value="F:oxidoreductase activity, acting on NAD(P)H"/>
    <property type="evidence" value="ECO:0007669"/>
    <property type="project" value="InterPro"/>
</dbReference>
<dbReference type="PANTHER" id="PTHR43105:SF13">
    <property type="entry name" value="NADH-UBIQUINONE OXIDOREDUCTASE 75 KDA SUBUNIT, MITOCHONDRIAL"/>
    <property type="match status" value="1"/>
</dbReference>
<dbReference type="Gene3D" id="3.40.50.740">
    <property type="match status" value="1"/>
</dbReference>
<comment type="similarity">
    <text evidence="2 10">Belongs to the complex I 75 kDa subunit family.</text>
</comment>
<dbReference type="PANTHER" id="PTHR43105">
    <property type="entry name" value="RESPIRATORY NITRATE REDUCTASE"/>
    <property type="match status" value="1"/>
</dbReference>
<evidence type="ECO:0000256" key="3">
    <source>
        <dbReference type="ARBA" id="ARBA00022485"/>
    </source>
</evidence>
<feature type="domain" description="2Fe-2S ferredoxin-type" evidence="11">
    <location>
        <begin position="1"/>
        <end position="78"/>
    </location>
</feature>
<dbReference type="InterPro" id="IPR006656">
    <property type="entry name" value="Mopterin_OxRdtase"/>
</dbReference>
<evidence type="ECO:0000256" key="5">
    <source>
        <dbReference type="ARBA" id="ARBA00022967"/>
    </source>
</evidence>
<dbReference type="GO" id="GO:0046872">
    <property type="term" value="F:metal ion binding"/>
    <property type="evidence" value="ECO:0007669"/>
    <property type="project" value="UniProtKB-KW"/>
</dbReference>
<protein>
    <submittedName>
        <fullName evidence="14">NADH dehydrogenase subunit 11</fullName>
    </submittedName>
</protein>
<dbReference type="InterPro" id="IPR019574">
    <property type="entry name" value="NADH_UbQ_OxRdtase_Gsu_4Fe4S-bd"/>
</dbReference>
<dbReference type="FunFam" id="3.30.200.210:FF:000002">
    <property type="entry name" value="NADH-ubiquinone oxidoreductase 75 kDa subunit"/>
    <property type="match status" value="1"/>
</dbReference>
<evidence type="ECO:0000256" key="4">
    <source>
        <dbReference type="ARBA" id="ARBA00022723"/>
    </source>
</evidence>
<dbReference type="PROSITE" id="PS00641">
    <property type="entry name" value="COMPLEX1_75K_1"/>
    <property type="match status" value="1"/>
</dbReference>
<dbReference type="Gene3D" id="3.10.20.740">
    <property type="match status" value="1"/>
</dbReference>
<dbReference type="SUPFAM" id="SSF54862">
    <property type="entry name" value="4Fe-4S ferredoxins"/>
    <property type="match status" value="1"/>
</dbReference>
<evidence type="ECO:0000256" key="10">
    <source>
        <dbReference type="RuleBase" id="RU004523"/>
    </source>
</evidence>
<evidence type="ECO:0000256" key="2">
    <source>
        <dbReference type="ARBA" id="ARBA00005404"/>
    </source>
</evidence>
<dbReference type="InterPro" id="IPR000283">
    <property type="entry name" value="NADH_UbQ_OxRdtase_75kDa_su_CS"/>
</dbReference>
<gene>
    <name evidence="14" type="primary">nad11</name>
</gene>
<dbReference type="GeneID" id="27218015"/>
<keyword evidence="5" id="KW-1278">Translocase</keyword>
<dbReference type="PROSITE" id="PS51669">
    <property type="entry name" value="4FE4S_MOW_BIS_MGD"/>
    <property type="match status" value="1"/>
</dbReference>